<feature type="compositionally biased region" description="Basic and acidic residues" evidence="1">
    <location>
        <begin position="7"/>
        <end position="17"/>
    </location>
</feature>
<keyword evidence="3" id="KW-1185">Reference proteome</keyword>
<protein>
    <recommendedName>
        <fullName evidence="4">SseB protein N-terminal domain-containing protein</fullName>
    </recommendedName>
</protein>
<comment type="caution">
    <text evidence="2">The sequence shown here is derived from an EMBL/GenBank/DDBJ whole genome shotgun (WGS) entry which is preliminary data.</text>
</comment>
<gene>
    <name evidence="2" type="ORF">HHU12_25930</name>
</gene>
<evidence type="ECO:0000313" key="3">
    <source>
        <dbReference type="Proteomes" id="UP000576082"/>
    </source>
</evidence>
<evidence type="ECO:0000313" key="2">
    <source>
        <dbReference type="EMBL" id="NME71432.1"/>
    </source>
</evidence>
<dbReference type="RefSeq" id="WP_169659647.1">
    <property type="nucleotide sequence ID" value="NZ_JABANE010000098.1"/>
</dbReference>
<dbReference type="EMBL" id="JABANE010000098">
    <property type="protein sequence ID" value="NME71432.1"/>
    <property type="molecule type" value="Genomic_DNA"/>
</dbReference>
<accession>A0A7X9RZ25</accession>
<name>A0A7X9RZ25_9BACT</name>
<dbReference type="Proteomes" id="UP000576082">
    <property type="component" value="Unassembled WGS sequence"/>
</dbReference>
<evidence type="ECO:0008006" key="4">
    <source>
        <dbReference type="Google" id="ProtNLM"/>
    </source>
</evidence>
<sequence length="326" mass="37804">MGFFDFLKGKKREEKQSTESTSDNTKNKFLTNIEDFGFEKFELGITGKVRVDGILAIAEFLDRAKKQGIECSHSVMYVSLLEEGALTVPIVINYGDQAYTLFFIYNEEDLLKYKSLEQHVGKTAYPNLIYFSAIPIYDGYEPKEIIEPFQLADMRVEKEAEVKGTYAMWWSNDGEEKFGESETLKTLTKLYDVFKGYETYLFGYILRQTRITESTELQRLSLPEESANFVLVAPENKLIMLNISQEKGIRFLFPTNETTKEYRERFLSGVLVDFLSTRLYLQQHQANEDEEMEPNSYDWFNFMAKVTTEREKEGEGVDLVGAMMLD</sequence>
<proteinExistence type="predicted"/>
<feature type="region of interest" description="Disordered" evidence="1">
    <location>
        <begin position="1"/>
        <end position="24"/>
    </location>
</feature>
<dbReference type="AlphaFoldDB" id="A0A7X9RZ25"/>
<evidence type="ECO:0000256" key="1">
    <source>
        <dbReference type="SAM" id="MobiDB-lite"/>
    </source>
</evidence>
<reference evidence="2 3" key="1">
    <citation type="submission" date="2020-04" db="EMBL/GenBank/DDBJ databases">
        <title>Flammeovirga sp. SR4, a novel species isolated from seawater.</title>
        <authorList>
            <person name="Wang X."/>
        </authorList>
    </citation>
    <scope>NUCLEOTIDE SEQUENCE [LARGE SCALE GENOMIC DNA]</scope>
    <source>
        <strain evidence="2 3">ATCC 23126</strain>
    </source>
</reference>
<organism evidence="2 3">
    <name type="scientific">Flammeovirga aprica JL-4</name>
    <dbReference type="NCBI Taxonomy" id="694437"/>
    <lineage>
        <taxon>Bacteria</taxon>
        <taxon>Pseudomonadati</taxon>
        <taxon>Bacteroidota</taxon>
        <taxon>Cytophagia</taxon>
        <taxon>Cytophagales</taxon>
        <taxon>Flammeovirgaceae</taxon>
        <taxon>Flammeovirga</taxon>
    </lineage>
</organism>